<name>A0ABP9CK70_9FLAO</name>
<dbReference type="RefSeq" id="WP_345276336.1">
    <property type="nucleotide sequence ID" value="NZ_BAABJW010000002.1"/>
</dbReference>
<accession>A0ABP9CK70</accession>
<evidence type="ECO:0008006" key="3">
    <source>
        <dbReference type="Google" id="ProtNLM"/>
    </source>
</evidence>
<dbReference type="Proteomes" id="UP001501433">
    <property type="component" value="Unassembled WGS sequence"/>
</dbReference>
<evidence type="ECO:0000313" key="2">
    <source>
        <dbReference type="Proteomes" id="UP001501433"/>
    </source>
</evidence>
<reference evidence="2" key="1">
    <citation type="journal article" date="2019" name="Int. J. Syst. Evol. Microbiol.">
        <title>The Global Catalogue of Microorganisms (GCM) 10K type strain sequencing project: providing services to taxonomists for standard genome sequencing and annotation.</title>
        <authorList>
            <consortium name="The Broad Institute Genomics Platform"/>
            <consortium name="The Broad Institute Genome Sequencing Center for Infectious Disease"/>
            <person name="Wu L."/>
            <person name="Ma J."/>
        </authorList>
    </citation>
    <scope>NUCLEOTIDE SEQUENCE [LARGE SCALE GENOMIC DNA]</scope>
    <source>
        <strain evidence="2">JCM 18325</strain>
    </source>
</reference>
<gene>
    <name evidence="1" type="ORF">GCM10023330_15010</name>
</gene>
<protein>
    <recommendedName>
        <fullName evidence="3">DUF2007 domain-containing protein</fullName>
    </recommendedName>
</protein>
<keyword evidence="2" id="KW-1185">Reference proteome</keyword>
<evidence type="ECO:0000313" key="1">
    <source>
        <dbReference type="EMBL" id="GAA4809117.1"/>
    </source>
</evidence>
<dbReference type="EMBL" id="BAABJW010000002">
    <property type="protein sequence ID" value="GAA4809117.1"/>
    <property type="molecule type" value="Genomic_DNA"/>
</dbReference>
<comment type="caution">
    <text evidence="1">The sequence shown here is derived from an EMBL/GenBank/DDBJ whole genome shotgun (WGS) entry which is preliminary data.</text>
</comment>
<sequence>MSESNYIKIYTGDFIMVQRIISDLEKIDISAIVKEENQSGLDPKIYGGQMLQEIYVHRDELDKAVLIVEEITSELKD</sequence>
<proteinExistence type="predicted"/>
<organism evidence="1 2">
    <name type="scientific">Litoribaculum gwangyangense</name>
    <dbReference type="NCBI Taxonomy" id="1130722"/>
    <lineage>
        <taxon>Bacteria</taxon>
        <taxon>Pseudomonadati</taxon>
        <taxon>Bacteroidota</taxon>
        <taxon>Flavobacteriia</taxon>
        <taxon>Flavobacteriales</taxon>
        <taxon>Flavobacteriaceae</taxon>
        <taxon>Litoribaculum</taxon>
    </lineage>
</organism>